<proteinExistence type="inferred from homology"/>
<evidence type="ECO:0000256" key="6">
    <source>
        <dbReference type="SAM" id="Phobius"/>
    </source>
</evidence>
<evidence type="ECO:0000313" key="8">
    <source>
        <dbReference type="EMBL" id="CDT05740.1"/>
    </source>
</evidence>
<dbReference type="RefSeq" id="WP_048661351.1">
    <property type="nucleotide sequence ID" value="NZ_CAWMAN010000103.1"/>
</dbReference>
<dbReference type="PANTHER" id="PTHR38459:SF1">
    <property type="entry name" value="PROPHAGE BACTOPRENOL-LINKED GLUCOSE TRANSLOCASE HOMOLOG"/>
    <property type="match status" value="1"/>
</dbReference>
<dbReference type="PANTHER" id="PTHR38459">
    <property type="entry name" value="PROPHAGE BACTOPRENOL-LINKED GLUCOSE TRANSLOCASE HOMOLOG"/>
    <property type="match status" value="1"/>
</dbReference>
<organism evidence="8 9">
    <name type="scientific">Vibrio crassostreae</name>
    <dbReference type="NCBI Taxonomy" id="246167"/>
    <lineage>
        <taxon>Bacteria</taxon>
        <taxon>Pseudomonadati</taxon>
        <taxon>Pseudomonadota</taxon>
        <taxon>Gammaproteobacteria</taxon>
        <taxon>Vibrionales</taxon>
        <taxon>Vibrionaceae</taxon>
        <taxon>Vibrio</taxon>
    </lineage>
</organism>
<dbReference type="InterPro" id="IPR007267">
    <property type="entry name" value="GtrA_DPMS_TM"/>
</dbReference>
<reference evidence="8 9" key="1">
    <citation type="submission" date="2014-06" db="EMBL/GenBank/DDBJ databases">
        <authorList>
            <person name="Le Roux F."/>
        </authorList>
    </citation>
    <scope>NUCLEOTIDE SEQUENCE [LARGE SCALE GENOMIC DNA]</scope>
    <source>
        <strain evidence="8 9">J5-4</strain>
    </source>
</reference>
<evidence type="ECO:0000313" key="9">
    <source>
        <dbReference type="Proteomes" id="UP000049077"/>
    </source>
</evidence>
<feature type="transmembrane region" description="Helical" evidence="6">
    <location>
        <begin position="42"/>
        <end position="63"/>
    </location>
</feature>
<gene>
    <name evidence="8" type="ORF">VCR4J5_1470079</name>
</gene>
<feature type="transmembrane region" description="Helical" evidence="6">
    <location>
        <begin position="107"/>
        <end position="126"/>
    </location>
</feature>
<feature type="transmembrane region" description="Helical" evidence="6">
    <location>
        <begin position="75"/>
        <end position="95"/>
    </location>
</feature>
<keyword evidence="4 6" id="KW-1133">Transmembrane helix</keyword>
<evidence type="ECO:0000256" key="2">
    <source>
        <dbReference type="ARBA" id="ARBA00009399"/>
    </source>
</evidence>
<dbReference type="Pfam" id="PF04138">
    <property type="entry name" value="GtrA_DPMS_TM"/>
    <property type="match status" value="1"/>
</dbReference>
<feature type="transmembrane region" description="Helical" evidence="6">
    <location>
        <begin position="12"/>
        <end position="36"/>
    </location>
</feature>
<evidence type="ECO:0000256" key="1">
    <source>
        <dbReference type="ARBA" id="ARBA00004141"/>
    </source>
</evidence>
<dbReference type="InterPro" id="IPR051401">
    <property type="entry name" value="GtrA_CellWall_Glycosyl"/>
</dbReference>
<evidence type="ECO:0000256" key="5">
    <source>
        <dbReference type="ARBA" id="ARBA00023136"/>
    </source>
</evidence>
<evidence type="ECO:0000256" key="3">
    <source>
        <dbReference type="ARBA" id="ARBA00022692"/>
    </source>
</evidence>
<keyword evidence="5 6" id="KW-0472">Membrane</keyword>
<comment type="caution">
    <text evidence="8">The sequence shown here is derived from an EMBL/GenBank/DDBJ whole genome shotgun (WGS) entry which is preliminary data.</text>
</comment>
<keyword evidence="9" id="KW-1185">Reference proteome</keyword>
<comment type="subcellular location">
    <subcellularLocation>
        <location evidence="1">Membrane</location>
        <topology evidence="1">Multi-pass membrane protein</topology>
    </subcellularLocation>
</comment>
<name>A0ABM9QNE9_9VIBR</name>
<accession>A0ABM9QNE9</accession>
<keyword evidence="3 6" id="KW-0812">Transmembrane</keyword>
<evidence type="ECO:0000259" key="7">
    <source>
        <dbReference type="Pfam" id="PF04138"/>
    </source>
</evidence>
<dbReference type="Proteomes" id="UP000049077">
    <property type="component" value="Unassembled WGS sequence"/>
</dbReference>
<protein>
    <submittedName>
        <fullName evidence="8">Membrane protein</fullName>
    </submittedName>
</protein>
<sequence>MSKQLISELIKSSLIKFLVVGVINTTISYVAFLVLIEFLNYSISYSISYCLGIITSYILNGTWTFNQSISFKGMMTYPVVYIAQFFSGWIILKLAVEVFGTTESEAYIASLCVSIPIGFLASKLYFKKIEIK</sequence>
<feature type="domain" description="GtrA/DPMS transmembrane" evidence="7">
    <location>
        <begin position="16"/>
        <end position="125"/>
    </location>
</feature>
<evidence type="ECO:0000256" key="4">
    <source>
        <dbReference type="ARBA" id="ARBA00022989"/>
    </source>
</evidence>
<dbReference type="EMBL" id="CCJX01000054">
    <property type="protein sequence ID" value="CDT05740.1"/>
    <property type="molecule type" value="Genomic_DNA"/>
</dbReference>
<comment type="similarity">
    <text evidence="2">Belongs to the GtrA family.</text>
</comment>